<dbReference type="InterPro" id="IPR000150">
    <property type="entry name" value="Cof"/>
</dbReference>
<comment type="caution">
    <text evidence="1">The sequence shown here is derived from an EMBL/GenBank/DDBJ whole genome shotgun (WGS) entry which is preliminary data.</text>
</comment>
<dbReference type="NCBIfam" id="TIGR00099">
    <property type="entry name" value="Cof-subfamily"/>
    <property type="match status" value="1"/>
</dbReference>
<dbReference type="EMBL" id="JARQBJ010000002">
    <property type="protein sequence ID" value="MDT2809976.1"/>
    <property type="molecule type" value="Genomic_DNA"/>
</dbReference>
<gene>
    <name evidence="1" type="primary">yidA</name>
    <name evidence="1" type="ORF">P7H43_05730</name>
</gene>
<evidence type="ECO:0000313" key="1">
    <source>
        <dbReference type="EMBL" id="MDT2809976.1"/>
    </source>
</evidence>
<dbReference type="CDD" id="cd07516">
    <property type="entry name" value="HAD_Pase"/>
    <property type="match status" value="1"/>
</dbReference>
<dbReference type="Pfam" id="PF08282">
    <property type="entry name" value="Hydrolase_3"/>
    <property type="match status" value="1"/>
</dbReference>
<dbReference type="GO" id="GO:0000287">
    <property type="term" value="F:magnesium ion binding"/>
    <property type="evidence" value="ECO:0007669"/>
    <property type="project" value="TreeGrafter"/>
</dbReference>
<dbReference type="InterPro" id="IPR036412">
    <property type="entry name" value="HAD-like_sf"/>
</dbReference>
<keyword evidence="1" id="KW-0378">Hydrolase</keyword>
<dbReference type="GO" id="GO:0050308">
    <property type="term" value="F:sugar-phosphatase activity"/>
    <property type="evidence" value="ECO:0007669"/>
    <property type="project" value="UniProtKB-EC"/>
</dbReference>
<accession>A0AAW8TZ69</accession>
<dbReference type="InterPro" id="IPR023214">
    <property type="entry name" value="HAD_sf"/>
</dbReference>
<dbReference type="SUPFAM" id="SSF56784">
    <property type="entry name" value="HAD-like"/>
    <property type="match status" value="1"/>
</dbReference>
<dbReference type="Gene3D" id="3.40.50.1000">
    <property type="entry name" value="HAD superfamily/HAD-like"/>
    <property type="match status" value="1"/>
</dbReference>
<dbReference type="SFLD" id="SFLDG01140">
    <property type="entry name" value="C2.B:_Phosphomannomutase_and_P"/>
    <property type="match status" value="1"/>
</dbReference>
<dbReference type="GO" id="GO:0005829">
    <property type="term" value="C:cytosol"/>
    <property type="evidence" value="ECO:0007669"/>
    <property type="project" value="TreeGrafter"/>
</dbReference>
<reference evidence="1" key="1">
    <citation type="submission" date="2023-03" db="EMBL/GenBank/DDBJ databases">
        <authorList>
            <person name="Shen W."/>
            <person name="Cai J."/>
        </authorList>
    </citation>
    <scope>NUCLEOTIDE SEQUENCE</scope>
    <source>
        <strain evidence="1">B226-2</strain>
    </source>
</reference>
<dbReference type="RefSeq" id="WP_311835233.1">
    <property type="nucleotide sequence ID" value="NZ_JARQBJ010000002.1"/>
</dbReference>
<sequence>MSIRLIAIDIDGTLVNSERKLTERVKNTLIAARDKGVKIVLCTGRPLPGVQPELEALGLVTDEDYVITYNGSLVQNVGTKEEIFSAHLSQDDYLDVSYMAQKLGVHLHVSSSDAIYTAHRDISPYTVHESWLVHMPIKFRSADEMITEPVEMIKMMMIDEPAILDAAIAQIPADFKERYTVVKSAPFYLEVLHPGASKGVGLAQLASHLELTSEEVMAIGDNENDLTMLEYAGIGVAMKNAIPIVKEVADVETASNDEDGVALVVEQYVL</sequence>
<protein>
    <submittedName>
        <fullName evidence="1">Sugar-phosphatase</fullName>
        <ecNumber evidence="1">3.1.3.23</ecNumber>
    </submittedName>
</protein>
<proteinExistence type="predicted"/>
<dbReference type="PROSITE" id="PS01228">
    <property type="entry name" value="COF_1"/>
    <property type="match status" value="1"/>
</dbReference>
<dbReference type="AlphaFoldDB" id="A0AAW8TZ69"/>
<name>A0AAW8TZ69_9ENTE</name>
<dbReference type="Proteomes" id="UP001256711">
    <property type="component" value="Unassembled WGS sequence"/>
</dbReference>
<dbReference type="Gene3D" id="3.30.1240.10">
    <property type="match status" value="1"/>
</dbReference>
<dbReference type="PANTHER" id="PTHR10000">
    <property type="entry name" value="PHOSPHOSERINE PHOSPHATASE"/>
    <property type="match status" value="1"/>
</dbReference>
<dbReference type="SFLD" id="SFLDS00003">
    <property type="entry name" value="Haloacid_Dehalogenase"/>
    <property type="match status" value="1"/>
</dbReference>
<dbReference type="PROSITE" id="PS01229">
    <property type="entry name" value="COF_2"/>
    <property type="match status" value="1"/>
</dbReference>
<dbReference type="PANTHER" id="PTHR10000:SF8">
    <property type="entry name" value="HAD SUPERFAMILY HYDROLASE-LIKE, TYPE 3"/>
    <property type="match status" value="1"/>
</dbReference>
<dbReference type="SFLD" id="SFLDG01144">
    <property type="entry name" value="C2.B.4:_PGP_Like"/>
    <property type="match status" value="1"/>
</dbReference>
<dbReference type="NCBIfam" id="TIGR01484">
    <property type="entry name" value="HAD-SF-IIB"/>
    <property type="match status" value="1"/>
</dbReference>
<dbReference type="NCBIfam" id="NF007806">
    <property type="entry name" value="PRK10513.1"/>
    <property type="match status" value="1"/>
</dbReference>
<dbReference type="EC" id="3.1.3.23" evidence="1"/>
<organism evidence="1 2">
    <name type="scientific">Enterococcus asini</name>
    <dbReference type="NCBI Taxonomy" id="57732"/>
    <lineage>
        <taxon>Bacteria</taxon>
        <taxon>Bacillati</taxon>
        <taxon>Bacillota</taxon>
        <taxon>Bacilli</taxon>
        <taxon>Lactobacillales</taxon>
        <taxon>Enterococcaceae</taxon>
        <taxon>Enterococcus</taxon>
    </lineage>
</organism>
<dbReference type="InterPro" id="IPR006379">
    <property type="entry name" value="HAD-SF_hydro_IIB"/>
</dbReference>
<evidence type="ECO:0000313" key="2">
    <source>
        <dbReference type="Proteomes" id="UP001256711"/>
    </source>
</evidence>